<evidence type="ECO:0000313" key="1">
    <source>
        <dbReference type="EMBL" id="MEU8135139.1"/>
    </source>
</evidence>
<name>A0ABV3DJR2_9ACTN</name>
<accession>A0ABV3DJR2</accession>
<evidence type="ECO:0000313" key="2">
    <source>
        <dbReference type="Proteomes" id="UP001551482"/>
    </source>
</evidence>
<organism evidence="1 2">
    <name type="scientific">Streptodolium elevatio</name>
    <dbReference type="NCBI Taxonomy" id="3157996"/>
    <lineage>
        <taxon>Bacteria</taxon>
        <taxon>Bacillati</taxon>
        <taxon>Actinomycetota</taxon>
        <taxon>Actinomycetes</taxon>
        <taxon>Kitasatosporales</taxon>
        <taxon>Streptomycetaceae</taxon>
        <taxon>Streptodolium</taxon>
    </lineage>
</organism>
<comment type="caution">
    <text evidence="1">The sequence shown here is derived from an EMBL/GenBank/DDBJ whole genome shotgun (WGS) entry which is preliminary data.</text>
</comment>
<dbReference type="Proteomes" id="UP001551482">
    <property type="component" value="Unassembled WGS sequence"/>
</dbReference>
<reference evidence="1 2" key="1">
    <citation type="submission" date="2024-06" db="EMBL/GenBank/DDBJ databases">
        <title>The Natural Products Discovery Center: Release of the First 8490 Sequenced Strains for Exploring Actinobacteria Biosynthetic Diversity.</title>
        <authorList>
            <person name="Kalkreuter E."/>
            <person name="Kautsar S.A."/>
            <person name="Yang D."/>
            <person name="Bader C.D."/>
            <person name="Teijaro C.N."/>
            <person name="Fluegel L."/>
            <person name="Davis C.M."/>
            <person name="Simpson J.R."/>
            <person name="Lauterbach L."/>
            <person name="Steele A.D."/>
            <person name="Gui C."/>
            <person name="Meng S."/>
            <person name="Li G."/>
            <person name="Viehrig K."/>
            <person name="Ye F."/>
            <person name="Su P."/>
            <person name="Kiefer A.F."/>
            <person name="Nichols A."/>
            <person name="Cepeda A.J."/>
            <person name="Yan W."/>
            <person name="Fan B."/>
            <person name="Jiang Y."/>
            <person name="Adhikari A."/>
            <person name="Zheng C.-J."/>
            <person name="Schuster L."/>
            <person name="Cowan T.M."/>
            <person name="Smanski M.J."/>
            <person name="Chevrette M.G."/>
            <person name="De Carvalho L.P.S."/>
            <person name="Shen B."/>
        </authorList>
    </citation>
    <scope>NUCLEOTIDE SEQUENCE [LARGE SCALE GENOMIC DNA]</scope>
    <source>
        <strain evidence="1 2">NPDC048946</strain>
    </source>
</reference>
<gene>
    <name evidence="1" type="ORF">AB0C36_16675</name>
</gene>
<dbReference type="RefSeq" id="WP_358354519.1">
    <property type="nucleotide sequence ID" value="NZ_JBEZFP010000037.1"/>
</dbReference>
<proteinExistence type="predicted"/>
<dbReference type="EMBL" id="JBEZFP010000037">
    <property type="protein sequence ID" value="MEU8135139.1"/>
    <property type="molecule type" value="Genomic_DNA"/>
</dbReference>
<protein>
    <submittedName>
        <fullName evidence="1">DUF4188 domain-containing protein</fullName>
    </submittedName>
</protein>
<keyword evidence="2" id="KW-1185">Reference proteome</keyword>
<sequence length="154" mass="17356">MRTTDFSKAPPQARSGAMFIGATKYSGPLSLIRLGRTWSKLVRDMKRMDGYRWHKVWWEFPFTLGTIAFFEDTDALMKFARTRHHRDLMCWVTDNGTKYASGGWIRIFTAEPGGYSNGVWRAEDGTMAHIEDFTALSSEQAGPSVHRAGRSGGA</sequence>